<dbReference type="EMBL" id="JABWTA010000001">
    <property type="protein sequence ID" value="NVE94948.1"/>
    <property type="molecule type" value="Genomic_DNA"/>
</dbReference>
<dbReference type="AlphaFoldDB" id="A0A850HDU6"/>
<dbReference type="Proteomes" id="UP000546031">
    <property type="component" value="Unassembled WGS sequence"/>
</dbReference>
<dbReference type="Pfam" id="PF12804">
    <property type="entry name" value="NTP_transf_3"/>
    <property type="match status" value="1"/>
</dbReference>
<protein>
    <submittedName>
        <fullName evidence="5">NTP transferase domain-containing protein</fullName>
    </submittedName>
</protein>
<reference evidence="5 6" key="1">
    <citation type="submission" date="2020-06" db="EMBL/GenBank/DDBJ databases">
        <title>Altererythrobacter lutimaris sp. nov., a marine bacterium isolated from a tidal flat.</title>
        <authorList>
            <person name="Kim D."/>
            <person name="Yoo Y."/>
            <person name="Kim J.-J."/>
        </authorList>
    </citation>
    <scope>NUCLEOTIDE SEQUENCE [LARGE SCALE GENOMIC DNA]</scope>
    <source>
        <strain evidence="5 6">JGD-16</strain>
    </source>
</reference>
<dbReference type="InterPro" id="IPR029044">
    <property type="entry name" value="Nucleotide-diphossugar_trans"/>
</dbReference>
<keyword evidence="2" id="KW-0548">Nucleotidyltransferase</keyword>
<sequence>MDALILAAGFGSRLRDAEPCKPLSQINGVTLLEISARQLQSAGADRIVVATGYEAELLEVEIDRISARLRIPIVSKHVGDFTRPNGYSILAAADILDEQFLLVMADHIFSAPILQMLSAQAAPERGVALATDSYVQSELIDPDDATWVESDAQGRIVRIGKHLSSYNAVDCGAFRASAGLIEAIREAIKAGKPGSLSDGMQTLADRGMAWTRDIGTAWWIDVDDPHFLGLARQQAPHHLPFLKQQDAAVHSPEFTEERAML</sequence>
<organism evidence="5 6">
    <name type="scientific">Altererythrobacter lutimaris</name>
    <dbReference type="NCBI Taxonomy" id="2743979"/>
    <lineage>
        <taxon>Bacteria</taxon>
        <taxon>Pseudomonadati</taxon>
        <taxon>Pseudomonadota</taxon>
        <taxon>Alphaproteobacteria</taxon>
        <taxon>Sphingomonadales</taxon>
        <taxon>Erythrobacteraceae</taxon>
        <taxon>Altererythrobacter</taxon>
    </lineage>
</organism>
<evidence type="ECO:0000313" key="5">
    <source>
        <dbReference type="EMBL" id="NVE94948.1"/>
    </source>
</evidence>
<proteinExistence type="predicted"/>
<dbReference type="InterPro" id="IPR025877">
    <property type="entry name" value="MobA-like_NTP_Trfase"/>
</dbReference>
<dbReference type="PANTHER" id="PTHR43584">
    <property type="entry name" value="NUCLEOTIDYL TRANSFERASE"/>
    <property type="match status" value="1"/>
</dbReference>
<evidence type="ECO:0000256" key="3">
    <source>
        <dbReference type="ARBA" id="ARBA00022842"/>
    </source>
</evidence>
<comment type="caution">
    <text evidence="5">The sequence shown here is derived from an EMBL/GenBank/DDBJ whole genome shotgun (WGS) entry which is preliminary data.</text>
</comment>
<dbReference type="GO" id="GO:0016779">
    <property type="term" value="F:nucleotidyltransferase activity"/>
    <property type="evidence" value="ECO:0007669"/>
    <property type="project" value="UniProtKB-KW"/>
</dbReference>
<keyword evidence="6" id="KW-1185">Reference proteome</keyword>
<dbReference type="InterPro" id="IPR050065">
    <property type="entry name" value="GlmU-like"/>
</dbReference>
<name>A0A850HDU6_9SPHN</name>
<feature type="domain" description="MobA-like NTP transferase" evidence="4">
    <location>
        <begin position="3"/>
        <end position="132"/>
    </location>
</feature>
<accession>A0A850HDU6</accession>
<dbReference type="PANTHER" id="PTHR43584:SF8">
    <property type="entry name" value="N-ACETYLMURAMATE ALPHA-1-PHOSPHATE URIDYLYLTRANSFERASE"/>
    <property type="match status" value="1"/>
</dbReference>
<dbReference type="SUPFAM" id="SSF53448">
    <property type="entry name" value="Nucleotide-diphospho-sugar transferases"/>
    <property type="match status" value="1"/>
</dbReference>
<keyword evidence="3" id="KW-0460">Magnesium</keyword>
<keyword evidence="1 5" id="KW-0808">Transferase</keyword>
<evidence type="ECO:0000256" key="2">
    <source>
        <dbReference type="ARBA" id="ARBA00022695"/>
    </source>
</evidence>
<evidence type="ECO:0000313" key="6">
    <source>
        <dbReference type="Proteomes" id="UP000546031"/>
    </source>
</evidence>
<dbReference type="Gene3D" id="3.90.550.10">
    <property type="entry name" value="Spore Coat Polysaccharide Biosynthesis Protein SpsA, Chain A"/>
    <property type="match status" value="1"/>
</dbReference>
<evidence type="ECO:0000256" key="1">
    <source>
        <dbReference type="ARBA" id="ARBA00022679"/>
    </source>
</evidence>
<dbReference type="RefSeq" id="WP_176273170.1">
    <property type="nucleotide sequence ID" value="NZ_JABWTA010000001.1"/>
</dbReference>
<evidence type="ECO:0000259" key="4">
    <source>
        <dbReference type="Pfam" id="PF12804"/>
    </source>
</evidence>
<gene>
    <name evidence="5" type="ORF">HUO12_08575</name>
</gene>